<keyword evidence="3" id="KW-1185">Reference proteome</keyword>
<accession>A0A1I2IR91</accession>
<proteinExistence type="predicted"/>
<organism evidence="2 3">
    <name type="scientific">Thermoflexibacter ruber</name>
    <dbReference type="NCBI Taxonomy" id="1003"/>
    <lineage>
        <taxon>Bacteria</taxon>
        <taxon>Pseudomonadati</taxon>
        <taxon>Bacteroidota</taxon>
        <taxon>Cytophagia</taxon>
        <taxon>Cytophagales</taxon>
        <taxon>Thermoflexibacteraceae</taxon>
        <taxon>Thermoflexibacter</taxon>
    </lineage>
</organism>
<dbReference type="Proteomes" id="UP000199513">
    <property type="component" value="Unassembled WGS sequence"/>
</dbReference>
<gene>
    <name evidence="2" type="ORF">SAMN04488541_103535</name>
</gene>
<reference evidence="2 3" key="1">
    <citation type="submission" date="2016-10" db="EMBL/GenBank/DDBJ databases">
        <authorList>
            <person name="de Groot N.N."/>
        </authorList>
    </citation>
    <scope>NUCLEOTIDE SEQUENCE [LARGE SCALE GENOMIC DNA]</scope>
    <source>
        <strain>GEY</strain>
        <strain evidence="3">DSM 9560</strain>
    </source>
</reference>
<dbReference type="STRING" id="1003.SAMN04488541_103535"/>
<dbReference type="Pfam" id="PF13672">
    <property type="entry name" value="PP2C_2"/>
    <property type="match status" value="1"/>
</dbReference>
<dbReference type="AlphaFoldDB" id="A0A1I2IR91"/>
<evidence type="ECO:0000313" key="3">
    <source>
        <dbReference type="Proteomes" id="UP000199513"/>
    </source>
</evidence>
<dbReference type="Gene3D" id="3.60.40.10">
    <property type="entry name" value="PPM-type phosphatase domain"/>
    <property type="match status" value="1"/>
</dbReference>
<sequence>MRVYTGLHRGSSHKNYCEDFLLTIPISKQIFVGMVADGCSAGKHAHFASAFQCKLMRKVICTNTFIQKDIPVQLLANRLLLSWMQDLKYFKQEMLIPENELLSTFILLIYNAETKQAYVTALGDGGVLINQDLHEIDQNNCPDYPIYHIEDSEEEWLDYFNEQSFLIEVPSQVGIATDGIFSFYHTQNIREIPESKFADYLMRDTSLKDYEDMIQQKIYILHAQFAAQAYDDIAVIRLLFDNHLEIKVF</sequence>
<protein>
    <submittedName>
        <fullName evidence="2">Protein phosphatase 2C</fullName>
    </submittedName>
</protein>
<feature type="domain" description="PPM-type phosphatase" evidence="1">
    <location>
        <begin position="14"/>
        <end position="188"/>
    </location>
</feature>
<dbReference type="EMBL" id="FONY01000035">
    <property type="protein sequence ID" value="SFF44809.1"/>
    <property type="molecule type" value="Genomic_DNA"/>
</dbReference>
<dbReference type="InterPro" id="IPR001932">
    <property type="entry name" value="PPM-type_phosphatase-like_dom"/>
</dbReference>
<dbReference type="InterPro" id="IPR036457">
    <property type="entry name" value="PPM-type-like_dom_sf"/>
</dbReference>
<evidence type="ECO:0000313" key="2">
    <source>
        <dbReference type="EMBL" id="SFF44809.1"/>
    </source>
</evidence>
<name>A0A1I2IR91_9BACT</name>
<dbReference type="SUPFAM" id="SSF81606">
    <property type="entry name" value="PP2C-like"/>
    <property type="match status" value="1"/>
</dbReference>
<evidence type="ECO:0000259" key="1">
    <source>
        <dbReference type="Pfam" id="PF13672"/>
    </source>
</evidence>
<dbReference type="OrthoDB" id="654410at2"/>
<dbReference type="RefSeq" id="WP_091548704.1">
    <property type="nucleotide sequence ID" value="NZ_FONY01000035.1"/>
</dbReference>